<dbReference type="Gene3D" id="1.10.10.10">
    <property type="entry name" value="Winged helix-like DNA-binding domain superfamily/Winged helix DNA-binding domain"/>
    <property type="match status" value="1"/>
</dbReference>
<reference evidence="2 3" key="1">
    <citation type="journal article" date="2019" name="Int. J. Syst. Evol. Microbiol.">
        <title>The Global Catalogue of Microorganisms (GCM) 10K type strain sequencing project: providing services to taxonomists for standard genome sequencing and annotation.</title>
        <authorList>
            <consortium name="The Broad Institute Genomics Platform"/>
            <consortium name="The Broad Institute Genome Sequencing Center for Infectious Disease"/>
            <person name="Wu L."/>
            <person name="Ma J."/>
        </authorList>
    </citation>
    <scope>NUCLEOTIDE SEQUENCE [LARGE SCALE GENOMIC DNA]</scope>
    <source>
        <strain evidence="2 3">JCM 16328</strain>
    </source>
</reference>
<organism evidence="2 3">
    <name type="scientific">Natronoarchaeum mannanilyticum</name>
    <dbReference type="NCBI Taxonomy" id="926360"/>
    <lineage>
        <taxon>Archaea</taxon>
        <taxon>Methanobacteriati</taxon>
        <taxon>Methanobacteriota</taxon>
        <taxon>Stenosarchaea group</taxon>
        <taxon>Halobacteria</taxon>
        <taxon>Halobacteriales</taxon>
        <taxon>Natronoarchaeaceae</taxon>
    </lineage>
</organism>
<comment type="caution">
    <text evidence="2">The sequence shown here is derived from an EMBL/GenBank/DDBJ whole genome shotgun (WGS) entry which is preliminary data.</text>
</comment>
<protein>
    <recommendedName>
        <fullName evidence="1">DUF7344 domain-containing protein</fullName>
    </recommendedName>
</protein>
<sequence>MIPAHDILDALAHGRRRNVCEVVAAAEREFLPLEEVSERVASRDHDGADPQTVRVELHHVHLPKLDDAGLLEYDHELNTVRYESDPVVESIADGAEPLEAARALTDAE</sequence>
<dbReference type="RefSeq" id="WP_343773326.1">
    <property type="nucleotide sequence ID" value="NZ_BAAADV010000001.1"/>
</dbReference>
<dbReference type="Proteomes" id="UP001500420">
    <property type="component" value="Unassembled WGS sequence"/>
</dbReference>
<proteinExistence type="predicted"/>
<evidence type="ECO:0000313" key="3">
    <source>
        <dbReference type="Proteomes" id="UP001500420"/>
    </source>
</evidence>
<keyword evidence="3" id="KW-1185">Reference proteome</keyword>
<accession>A0AAV3T9L0</accession>
<dbReference type="InterPro" id="IPR055768">
    <property type="entry name" value="DUF7344"/>
</dbReference>
<dbReference type="Pfam" id="PF24035">
    <property type="entry name" value="DUF7344"/>
    <property type="match status" value="1"/>
</dbReference>
<dbReference type="AlphaFoldDB" id="A0AAV3T9L0"/>
<dbReference type="InterPro" id="IPR036388">
    <property type="entry name" value="WH-like_DNA-bd_sf"/>
</dbReference>
<gene>
    <name evidence="2" type="ORF">GCM10009020_15040</name>
</gene>
<evidence type="ECO:0000259" key="1">
    <source>
        <dbReference type="Pfam" id="PF24035"/>
    </source>
</evidence>
<feature type="domain" description="DUF7344" evidence="1">
    <location>
        <begin position="9"/>
        <end position="81"/>
    </location>
</feature>
<dbReference type="EMBL" id="BAAADV010000001">
    <property type="protein sequence ID" value="GAA0669915.1"/>
    <property type="molecule type" value="Genomic_DNA"/>
</dbReference>
<name>A0AAV3T9L0_9EURY</name>
<evidence type="ECO:0000313" key="2">
    <source>
        <dbReference type="EMBL" id="GAA0669915.1"/>
    </source>
</evidence>